<feature type="region of interest" description="Disordered" evidence="1">
    <location>
        <begin position="1"/>
        <end position="27"/>
    </location>
</feature>
<organism evidence="3 4">
    <name type="scientific">Hirsutella minnesotensis 3608</name>
    <dbReference type="NCBI Taxonomy" id="1043627"/>
    <lineage>
        <taxon>Eukaryota</taxon>
        <taxon>Fungi</taxon>
        <taxon>Dikarya</taxon>
        <taxon>Ascomycota</taxon>
        <taxon>Pezizomycotina</taxon>
        <taxon>Sordariomycetes</taxon>
        <taxon>Hypocreomycetidae</taxon>
        <taxon>Hypocreales</taxon>
        <taxon>Ophiocordycipitaceae</taxon>
        <taxon>Hirsutella</taxon>
    </lineage>
</organism>
<evidence type="ECO:0000313" key="4">
    <source>
        <dbReference type="Proteomes" id="UP000054481"/>
    </source>
</evidence>
<feature type="compositionally biased region" description="Low complexity" evidence="1">
    <location>
        <begin position="1"/>
        <end position="24"/>
    </location>
</feature>
<dbReference type="PROSITE" id="PS00028">
    <property type="entry name" value="ZINC_FINGER_C2H2_1"/>
    <property type="match status" value="1"/>
</dbReference>
<evidence type="ECO:0000259" key="2">
    <source>
        <dbReference type="PROSITE" id="PS00028"/>
    </source>
</evidence>
<sequence length="552" mass="59740">MSSVSSPVSMMTPESESGSIASSSPRLETQDCRIAIRRLLSKYGRQEIEKLLLEESCEPSSYGHSSSTISFNGSFIGMDQDMTTAPSHNINFPTVPSSNRPRALSALASGPGPLSSTGPTSAAGGARSNGRLSSSYRMDYACGFCAEIGITKTCTRRNDLRRHIDQFHNTNAQWLCQHPGCRMAFDWQTAYQIHLRNEHGGSQMRMDEAKVVLCPQTVFACGYEGCHHVLEAANDTGASATWKAYTAHLIKHCEEGRGSGGWDYSHRMRNLLRQSRVAAAWKSTGAEAGPGPLRWDPSTSRTLRKLLETRHLDNLSRLLGLASLLASTDPDAAKQLQGKLDLHLPIKKLCPAAAIKHEMRNASVHANDSLACQGLGINESDLYKMPGTEITPYHGVEGSPRSHPMSGIPFRTAAAPDAFNHEEEDEDHRSSSGNQIHSSVPPQTPPQAFYGMMAPAIYPPQYIAFRHPADSSRPHDACAPPPAHPVAPETGVVMSTEVAAIPRGHHPEGWAEVYGSSGLQSPPLTDTYYDMGSPLVPGHQSMLAAYGQAPPS</sequence>
<dbReference type="SMART" id="SM00355">
    <property type="entry name" value="ZnF_C2H2"/>
    <property type="match status" value="3"/>
</dbReference>
<accession>A0A0F7ZTL1</accession>
<dbReference type="OrthoDB" id="5208775at2759"/>
<dbReference type="Proteomes" id="UP000054481">
    <property type="component" value="Unassembled WGS sequence"/>
</dbReference>
<reference evidence="3 4" key="1">
    <citation type="journal article" date="2014" name="Genome Biol. Evol.">
        <title>Comparative genomics and transcriptomics analyses reveal divergent lifestyle features of nematode endoparasitic fungus Hirsutella minnesotensis.</title>
        <authorList>
            <person name="Lai Y."/>
            <person name="Liu K."/>
            <person name="Zhang X."/>
            <person name="Zhang X."/>
            <person name="Li K."/>
            <person name="Wang N."/>
            <person name="Shu C."/>
            <person name="Wu Y."/>
            <person name="Wang C."/>
            <person name="Bushley K.E."/>
            <person name="Xiang M."/>
            <person name="Liu X."/>
        </authorList>
    </citation>
    <scope>NUCLEOTIDE SEQUENCE [LARGE SCALE GENOMIC DNA]</scope>
    <source>
        <strain evidence="3 4">3608</strain>
    </source>
</reference>
<proteinExistence type="predicted"/>
<feature type="region of interest" description="Disordered" evidence="1">
    <location>
        <begin position="103"/>
        <end position="128"/>
    </location>
</feature>
<protein>
    <recommendedName>
        <fullName evidence="2">C2H2-type domain-containing protein</fullName>
    </recommendedName>
</protein>
<feature type="compositionally biased region" description="Polar residues" evidence="1">
    <location>
        <begin position="431"/>
        <end position="441"/>
    </location>
</feature>
<evidence type="ECO:0000313" key="3">
    <source>
        <dbReference type="EMBL" id="KJZ73303.1"/>
    </source>
</evidence>
<gene>
    <name evidence="3" type="ORF">HIM_07307</name>
</gene>
<dbReference type="Gene3D" id="3.30.160.60">
    <property type="entry name" value="Classic Zinc Finger"/>
    <property type="match status" value="1"/>
</dbReference>
<dbReference type="AlphaFoldDB" id="A0A0F7ZTL1"/>
<feature type="region of interest" description="Disordered" evidence="1">
    <location>
        <begin position="419"/>
        <end position="448"/>
    </location>
</feature>
<feature type="domain" description="C2H2-type" evidence="2">
    <location>
        <begin position="176"/>
        <end position="199"/>
    </location>
</feature>
<evidence type="ECO:0000256" key="1">
    <source>
        <dbReference type="SAM" id="MobiDB-lite"/>
    </source>
</evidence>
<keyword evidence="4" id="KW-1185">Reference proteome</keyword>
<dbReference type="InterPro" id="IPR013087">
    <property type="entry name" value="Znf_C2H2_type"/>
</dbReference>
<name>A0A0F7ZTL1_9HYPO</name>
<dbReference type="EMBL" id="KQ030536">
    <property type="protein sequence ID" value="KJZ73303.1"/>
    <property type="molecule type" value="Genomic_DNA"/>
</dbReference>